<protein>
    <submittedName>
        <fullName evidence="1">687_t:CDS:1</fullName>
    </submittedName>
</protein>
<accession>A0A9N9EE02</accession>
<keyword evidence="2" id="KW-1185">Reference proteome</keyword>
<comment type="caution">
    <text evidence="1">The sequence shown here is derived from an EMBL/GenBank/DDBJ whole genome shotgun (WGS) entry which is preliminary data.</text>
</comment>
<name>A0A9N9EE02_9GLOM</name>
<evidence type="ECO:0000313" key="1">
    <source>
        <dbReference type="EMBL" id="CAG8670246.1"/>
    </source>
</evidence>
<reference evidence="1" key="1">
    <citation type="submission" date="2021-06" db="EMBL/GenBank/DDBJ databases">
        <authorList>
            <person name="Kallberg Y."/>
            <person name="Tangrot J."/>
            <person name="Rosling A."/>
        </authorList>
    </citation>
    <scope>NUCLEOTIDE SEQUENCE</scope>
    <source>
        <strain evidence="1">BR232B</strain>
    </source>
</reference>
<evidence type="ECO:0000313" key="2">
    <source>
        <dbReference type="Proteomes" id="UP000789739"/>
    </source>
</evidence>
<feature type="non-terminal residue" evidence="1">
    <location>
        <position position="73"/>
    </location>
</feature>
<dbReference type="AlphaFoldDB" id="A0A9N9EE02"/>
<organism evidence="1 2">
    <name type="scientific">Paraglomus brasilianum</name>
    <dbReference type="NCBI Taxonomy" id="144538"/>
    <lineage>
        <taxon>Eukaryota</taxon>
        <taxon>Fungi</taxon>
        <taxon>Fungi incertae sedis</taxon>
        <taxon>Mucoromycota</taxon>
        <taxon>Glomeromycotina</taxon>
        <taxon>Glomeromycetes</taxon>
        <taxon>Paraglomerales</taxon>
        <taxon>Paraglomeraceae</taxon>
        <taxon>Paraglomus</taxon>
    </lineage>
</organism>
<sequence>MDKHSRDVYDIEFDDAYMIRAVREYDELVENLKRRLDLIKKKIVLVVSREFPGVGEYEDEVEKRKRACEKERE</sequence>
<gene>
    <name evidence="1" type="ORF">PBRASI_LOCUS11263</name>
</gene>
<proteinExistence type="predicted"/>
<dbReference type="Proteomes" id="UP000789739">
    <property type="component" value="Unassembled WGS sequence"/>
</dbReference>
<dbReference type="EMBL" id="CAJVPI010004825">
    <property type="protein sequence ID" value="CAG8670246.1"/>
    <property type="molecule type" value="Genomic_DNA"/>
</dbReference>